<accession>A0A915JGF6</accession>
<sequence>MEYIIYIEQCHDNVLELSGFSPQAGGSGTPYMALPAGGWVAYQVLLKTAVPKAVFFLTNSAFFFSAIAAHCLSFVGCQKVQPMKYKQILDRRLYQYKRVEYKKTECKNVIYEKQSTDERKHKLKQHAPTSLLTLLFFAVNGFHKLSSCKSLLLSNKCRHRRETGVLLCAKTWLLAEKNGKTEDLIP</sequence>
<evidence type="ECO:0000256" key="1">
    <source>
        <dbReference type="SAM" id="Phobius"/>
    </source>
</evidence>
<keyword evidence="1" id="KW-0812">Transmembrane</keyword>
<keyword evidence="1" id="KW-1133">Transmembrane helix</keyword>
<evidence type="ECO:0000313" key="2">
    <source>
        <dbReference type="Proteomes" id="UP000887565"/>
    </source>
</evidence>
<proteinExistence type="predicted"/>
<organism evidence="2 3">
    <name type="scientific">Romanomermis culicivorax</name>
    <name type="common">Nematode worm</name>
    <dbReference type="NCBI Taxonomy" id="13658"/>
    <lineage>
        <taxon>Eukaryota</taxon>
        <taxon>Metazoa</taxon>
        <taxon>Ecdysozoa</taxon>
        <taxon>Nematoda</taxon>
        <taxon>Enoplea</taxon>
        <taxon>Dorylaimia</taxon>
        <taxon>Mermithida</taxon>
        <taxon>Mermithoidea</taxon>
        <taxon>Mermithidae</taxon>
        <taxon>Romanomermis</taxon>
    </lineage>
</organism>
<feature type="transmembrane region" description="Helical" evidence="1">
    <location>
        <begin position="53"/>
        <end position="77"/>
    </location>
</feature>
<evidence type="ECO:0000313" key="3">
    <source>
        <dbReference type="WBParaSite" id="nRc.2.0.1.t25057-RA"/>
    </source>
</evidence>
<dbReference type="Proteomes" id="UP000887565">
    <property type="component" value="Unplaced"/>
</dbReference>
<reference evidence="3" key="1">
    <citation type="submission" date="2022-11" db="UniProtKB">
        <authorList>
            <consortium name="WormBaseParasite"/>
        </authorList>
    </citation>
    <scope>IDENTIFICATION</scope>
</reference>
<dbReference type="WBParaSite" id="nRc.2.0.1.t25057-RA">
    <property type="protein sequence ID" value="nRc.2.0.1.t25057-RA"/>
    <property type="gene ID" value="nRc.2.0.1.g25057"/>
</dbReference>
<keyword evidence="2" id="KW-1185">Reference proteome</keyword>
<protein>
    <submittedName>
        <fullName evidence="3">Uncharacterized protein</fullName>
    </submittedName>
</protein>
<name>A0A915JGF6_ROMCU</name>
<dbReference type="AlphaFoldDB" id="A0A915JGF6"/>
<keyword evidence="1" id="KW-0472">Membrane</keyword>